<evidence type="ECO:0000313" key="2">
    <source>
        <dbReference type="EMBL" id="SFP98860.1"/>
    </source>
</evidence>
<dbReference type="STRING" id="634430.SAMN04488241_11626"/>
<evidence type="ECO:0000313" key="3">
    <source>
        <dbReference type="Proteomes" id="UP000199586"/>
    </source>
</evidence>
<dbReference type="EMBL" id="FOXP01000016">
    <property type="protein sequence ID" value="SFP98860.1"/>
    <property type="molecule type" value="Genomic_DNA"/>
</dbReference>
<keyword evidence="3" id="KW-1185">Reference proteome</keyword>
<feature type="region of interest" description="Disordered" evidence="1">
    <location>
        <begin position="38"/>
        <end position="68"/>
    </location>
</feature>
<feature type="region of interest" description="Disordered" evidence="1">
    <location>
        <begin position="1"/>
        <end position="26"/>
    </location>
</feature>
<sequence>MPDTTPSEPNPSDFGKTAQQSTDAGIADETAGYAEAAALSEEDEAAGGTRTVPTEGGDAEVESGAQPS</sequence>
<accession>A0A1I5UUH7</accession>
<name>A0A1I5UUH7_9SPHN</name>
<protein>
    <submittedName>
        <fullName evidence="2">Uncharacterized protein</fullName>
    </submittedName>
</protein>
<evidence type="ECO:0000256" key="1">
    <source>
        <dbReference type="SAM" id="MobiDB-lite"/>
    </source>
</evidence>
<proteinExistence type="predicted"/>
<dbReference type="RefSeq" id="WP_093334481.1">
    <property type="nucleotide sequence ID" value="NZ_FOXP01000016.1"/>
</dbReference>
<reference evidence="2 3" key="1">
    <citation type="submission" date="2016-10" db="EMBL/GenBank/DDBJ databases">
        <authorList>
            <person name="de Groot N.N."/>
        </authorList>
    </citation>
    <scope>NUCLEOTIDE SEQUENCE [LARGE SCALE GENOMIC DNA]</scope>
    <source>
        <strain evidence="2 3">CGMCC 1.9113</strain>
    </source>
</reference>
<dbReference type="Proteomes" id="UP000199586">
    <property type="component" value="Unassembled WGS sequence"/>
</dbReference>
<dbReference type="AlphaFoldDB" id="A0A1I5UUH7"/>
<organism evidence="2 3">
    <name type="scientific">Sphingomonas rubra</name>
    <dbReference type="NCBI Taxonomy" id="634430"/>
    <lineage>
        <taxon>Bacteria</taxon>
        <taxon>Pseudomonadati</taxon>
        <taxon>Pseudomonadota</taxon>
        <taxon>Alphaproteobacteria</taxon>
        <taxon>Sphingomonadales</taxon>
        <taxon>Sphingomonadaceae</taxon>
        <taxon>Sphingomonas</taxon>
    </lineage>
</organism>
<gene>
    <name evidence="2" type="ORF">SAMN04488241_11626</name>
</gene>